<evidence type="ECO:0000313" key="16">
    <source>
        <dbReference type="Proteomes" id="UP000002630"/>
    </source>
</evidence>
<dbReference type="SUPFAM" id="SSF81606">
    <property type="entry name" value="PP2C-like"/>
    <property type="match status" value="1"/>
</dbReference>
<evidence type="ECO:0000256" key="7">
    <source>
        <dbReference type="ARBA" id="ARBA00022842"/>
    </source>
</evidence>
<evidence type="ECO:0000256" key="11">
    <source>
        <dbReference type="ARBA" id="ARBA00048336"/>
    </source>
</evidence>
<accession>D7FSM8</accession>
<dbReference type="GO" id="GO:0004722">
    <property type="term" value="F:protein serine/threonine phosphatase activity"/>
    <property type="evidence" value="ECO:0007669"/>
    <property type="project" value="UniProtKB-EC"/>
</dbReference>
<dbReference type="EC" id="3.1.3.16" evidence="4"/>
<evidence type="ECO:0000256" key="10">
    <source>
        <dbReference type="ARBA" id="ARBA00047761"/>
    </source>
</evidence>
<keyword evidence="16" id="KW-1185">Reference proteome</keyword>
<dbReference type="PROSITE" id="PS51746">
    <property type="entry name" value="PPM_2"/>
    <property type="match status" value="1"/>
</dbReference>
<keyword evidence="8 12" id="KW-0904">Protein phosphatase</keyword>
<evidence type="ECO:0000256" key="9">
    <source>
        <dbReference type="ARBA" id="ARBA00023211"/>
    </source>
</evidence>
<dbReference type="PANTHER" id="PTHR13832">
    <property type="entry name" value="PROTEIN PHOSPHATASE 2C"/>
    <property type="match status" value="1"/>
</dbReference>
<evidence type="ECO:0000256" key="5">
    <source>
        <dbReference type="ARBA" id="ARBA00022723"/>
    </source>
</evidence>
<feature type="domain" description="PPM-type phosphatase" evidence="14">
    <location>
        <begin position="6"/>
        <end position="388"/>
    </location>
</feature>
<evidence type="ECO:0000256" key="1">
    <source>
        <dbReference type="ARBA" id="ARBA00001936"/>
    </source>
</evidence>
<comment type="catalytic activity">
    <reaction evidence="11">
        <text>O-phospho-L-threonyl-[protein] + H2O = L-threonyl-[protein] + phosphate</text>
        <dbReference type="Rhea" id="RHEA:47004"/>
        <dbReference type="Rhea" id="RHEA-COMP:11060"/>
        <dbReference type="Rhea" id="RHEA-COMP:11605"/>
        <dbReference type="ChEBI" id="CHEBI:15377"/>
        <dbReference type="ChEBI" id="CHEBI:30013"/>
        <dbReference type="ChEBI" id="CHEBI:43474"/>
        <dbReference type="ChEBI" id="CHEBI:61977"/>
        <dbReference type="EC" id="3.1.3.16"/>
    </reaction>
</comment>
<dbReference type="GO" id="GO:0016020">
    <property type="term" value="C:membrane"/>
    <property type="evidence" value="ECO:0007669"/>
    <property type="project" value="UniProtKB-SubCell"/>
</dbReference>
<dbReference type="InterPro" id="IPR000222">
    <property type="entry name" value="PP2C_BS"/>
</dbReference>
<dbReference type="PANTHER" id="PTHR13832:SF803">
    <property type="entry name" value="PROTEIN PHOSPHATASE 1G"/>
    <property type="match status" value="1"/>
</dbReference>
<keyword evidence="6 12" id="KW-0378">Hydrolase</keyword>
<dbReference type="EMBL" id="FN648416">
    <property type="protein sequence ID" value="CBJ31169.1"/>
    <property type="molecule type" value="Genomic_DNA"/>
</dbReference>
<dbReference type="STRING" id="2880.D7FSM8"/>
<organism evidence="15 16">
    <name type="scientific">Ectocarpus siliculosus</name>
    <name type="common">Brown alga</name>
    <name type="synonym">Conferva siliculosa</name>
    <dbReference type="NCBI Taxonomy" id="2880"/>
    <lineage>
        <taxon>Eukaryota</taxon>
        <taxon>Sar</taxon>
        <taxon>Stramenopiles</taxon>
        <taxon>Ochrophyta</taxon>
        <taxon>PX clade</taxon>
        <taxon>Phaeophyceae</taxon>
        <taxon>Ectocarpales</taxon>
        <taxon>Ectocarpaceae</taxon>
        <taxon>Ectocarpus</taxon>
    </lineage>
</organism>
<dbReference type="CDD" id="cd00143">
    <property type="entry name" value="PP2Cc"/>
    <property type="match status" value="1"/>
</dbReference>
<dbReference type="InterPro" id="IPR001932">
    <property type="entry name" value="PPM-type_phosphatase-like_dom"/>
</dbReference>
<comment type="similarity">
    <text evidence="3 12">Belongs to the PP2C family.</text>
</comment>
<protein>
    <recommendedName>
        <fullName evidence="4">protein-serine/threonine phosphatase</fullName>
        <ecNumber evidence="4">3.1.3.16</ecNumber>
    </recommendedName>
</protein>
<reference evidence="15 16" key="1">
    <citation type="journal article" date="2010" name="Nature">
        <title>The Ectocarpus genome and the independent evolution of multicellularity in brown algae.</title>
        <authorList>
            <person name="Cock J.M."/>
            <person name="Sterck L."/>
            <person name="Rouze P."/>
            <person name="Scornet D."/>
            <person name="Allen A.E."/>
            <person name="Amoutzias G."/>
            <person name="Anthouard V."/>
            <person name="Artiguenave F."/>
            <person name="Aury J.M."/>
            <person name="Badger J.H."/>
            <person name="Beszteri B."/>
            <person name="Billiau K."/>
            <person name="Bonnet E."/>
            <person name="Bothwell J.H."/>
            <person name="Bowler C."/>
            <person name="Boyen C."/>
            <person name="Brownlee C."/>
            <person name="Carrano C.J."/>
            <person name="Charrier B."/>
            <person name="Cho G.Y."/>
            <person name="Coelho S.M."/>
            <person name="Collen J."/>
            <person name="Corre E."/>
            <person name="Da Silva C."/>
            <person name="Delage L."/>
            <person name="Delaroque N."/>
            <person name="Dittami S.M."/>
            <person name="Doulbeau S."/>
            <person name="Elias M."/>
            <person name="Farnham G."/>
            <person name="Gachon C.M."/>
            <person name="Gschloessl B."/>
            <person name="Heesch S."/>
            <person name="Jabbari K."/>
            <person name="Jubin C."/>
            <person name="Kawai H."/>
            <person name="Kimura K."/>
            <person name="Kloareg B."/>
            <person name="Kupper F.C."/>
            <person name="Lang D."/>
            <person name="Le Bail A."/>
            <person name="Leblanc C."/>
            <person name="Lerouge P."/>
            <person name="Lohr M."/>
            <person name="Lopez P.J."/>
            <person name="Martens C."/>
            <person name="Maumus F."/>
            <person name="Michel G."/>
            <person name="Miranda-Saavedra D."/>
            <person name="Morales J."/>
            <person name="Moreau H."/>
            <person name="Motomura T."/>
            <person name="Nagasato C."/>
            <person name="Napoli C.A."/>
            <person name="Nelson D.R."/>
            <person name="Nyvall-Collen P."/>
            <person name="Peters A.F."/>
            <person name="Pommier C."/>
            <person name="Potin P."/>
            <person name="Poulain J."/>
            <person name="Quesneville H."/>
            <person name="Read B."/>
            <person name="Rensing S.A."/>
            <person name="Ritter A."/>
            <person name="Rousvoal S."/>
            <person name="Samanta M."/>
            <person name="Samson G."/>
            <person name="Schroeder D.C."/>
            <person name="Segurens B."/>
            <person name="Strittmatter M."/>
            <person name="Tonon T."/>
            <person name="Tregear J.W."/>
            <person name="Valentin K."/>
            <person name="von Dassow P."/>
            <person name="Yamagishi T."/>
            <person name="Van de Peer Y."/>
            <person name="Wincker P."/>
        </authorList>
    </citation>
    <scope>NUCLEOTIDE SEQUENCE [LARGE SCALE GENOMIC DNA]</scope>
    <source>
        <strain evidence="16">Ec32 / CCAP1310/4</strain>
    </source>
</reference>
<evidence type="ECO:0000256" key="8">
    <source>
        <dbReference type="ARBA" id="ARBA00022912"/>
    </source>
</evidence>
<keyword evidence="9" id="KW-0464">Manganese</keyword>
<dbReference type="EMBL" id="FN649754">
    <property type="protein sequence ID" value="CBJ31169.1"/>
    <property type="molecule type" value="Genomic_DNA"/>
</dbReference>
<keyword evidence="5" id="KW-0479">Metal-binding</keyword>
<dbReference type="Proteomes" id="UP000002630">
    <property type="component" value="Linkage Group LG29"/>
</dbReference>
<sequence>MVSSWQAAASSNIGGRLKQEDKVVSIPNLNAYIPVATELDRGIARSFFAVFDGHGGSAASTCLAKTFHVKLARSPLLASDPKAALLDVWQSMDGEVYRALAQKHRQNNLRPTIIGGAQETSGGASFPSGGASQFPRDGSTATVLLLVGKKLYAANCGDSAGVLVKKDGSVQTITNSHDTLNPGEYDRIRKLGGSYRNQTLRSPRKWPWCCVVQDVVVGKPRVCGLLVTRAFGDFSCKLGGTPGIILPDCEEILELTIEEDWAEVVIASDGVWDVMQTEEMPQILAMLEEKIPAKVSPRIPAAANKDFNSNNSSGGGTLAALDYAASERYLLGELSEEHIVTSFGDSARVRQAQLQGTCAKLVLACVRHRYWALHQAAADNASAVIVRFRTKPEQVPETCPEEASGDNP</sequence>
<dbReference type="eggNOG" id="KOG0698">
    <property type="taxonomic scope" value="Eukaryota"/>
</dbReference>
<feature type="compositionally biased region" description="Low complexity" evidence="13">
    <location>
        <begin position="121"/>
        <end position="132"/>
    </location>
</feature>
<dbReference type="Gene3D" id="3.60.40.10">
    <property type="entry name" value="PPM-type phosphatase domain"/>
    <property type="match status" value="1"/>
</dbReference>
<dbReference type="InterPro" id="IPR015655">
    <property type="entry name" value="PP2C"/>
</dbReference>
<comment type="subcellular location">
    <subcellularLocation>
        <location evidence="2">Membrane</location>
        <topology evidence="2">Peripheral membrane protein</topology>
    </subcellularLocation>
</comment>
<dbReference type="GO" id="GO:0046872">
    <property type="term" value="F:metal ion binding"/>
    <property type="evidence" value="ECO:0007669"/>
    <property type="project" value="UniProtKB-KW"/>
</dbReference>
<evidence type="ECO:0000259" key="14">
    <source>
        <dbReference type="PROSITE" id="PS51746"/>
    </source>
</evidence>
<evidence type="ECO:0000256" key="2">
    <source>
        <dbReference type="ARBA" id="ARBA00004170"/>
    </source>
</evidence>
<evidence type="ECO:0000256" key="4">
    <source>
        <dbReference type="ARBA" id="ARBA00013081"/>
    </source>
</evidence>
<dbReference type="PROSITE" id="PS01032">
    <property type="entry name" value="PPM_1"/>
    <property type="match status" value="1"/>
</dbReference>
<evidence type="ECO:0000313" key="15">
    <source>
        <dbReference type="EMBL" id="CBJ31169.1"/>
    </source>
</evidence>
<evidence type="ECO:0000256" key="12">
    <source>
        <dbReference type="RuleBase" id="RU003465"/>
    </source>
</evidence>
<evidence type="ECO:0000256" key="6">
    <source>
        <dbReference type="ARBA" id="ARBA00022801"/>
    </source>
</evidence>
<comment type="cofactor">
    <cofactor evidence="1">
        <name>Mn(2+)</name>
        <dbReference type="ChEBI" id="CHEBI:29035"/>
    </cofactor>
</comment>
<dbReference type="SMART" id="SM00332">
    <property type="entry name" value="PP2Cc"/>
    <property type="match status" value="1"/>
</dbReference>
<dbReference type="OrthoDB" id="10264738at2759"/>
<dbReference type="InParanoid" id="D7FSM8"/>
<name>D7FSM8_ECTSI</name>
<proteinExistence type="inferred from homology"/>
<gene>
    <name evidence="15" type="ORF">Esi_0236_0048</name>
</gene>
<dbReference type="InterPro" id="IPR036457">
    <property type="entry name" value="PPM-type-like_dom_sf"/>
</dbReference>
<evidence type="ECO:0000256" key="3">
    <source>
        <dbReference type="ARBA" id="ARBA00006702"/>
    </source>
</evidence>
<dbReference type="Pfam" id="PF00481">
    <property type="entry name" value="PP2C"/>
    <property type="match status" value="1"/>
</dbReference>
<evidence type="ECO:0000256" key="13">
    <source>
        <dbReference type="SAM" id="MobiDB-lite"/>
    </source>
</evidence>
<dbReference type="AlphaFoldDB" id="D7FSM8"/>
<keyword evidence="7" id="KW-0460">Magnesium</keyword>
<feature type="region of interest" description="Disordered" evidence="13">
    <location>
        <begin position="113"/>
        <end position="135"/>
    </location>
</feature>
<comment type="catalytic activity">
    <reaction evidence="10">
        <text>O-phospho-L-seryl-[protein] + H2O = L-seryl-[protein] + phosphate</text>
        <dbReference type="Rhea" id="RHEA:20629"/>
        <dbReference type="Rhea" id="RHEA-COMP:9863"/>
        <dbReference type="Rhea" id="RHEA-COMP:11604"/>
        <dbReference type="ChEBI" id="CHEBI:15377"/>
        <dbReference type="ChEBI" id="CHEBI:29999"/>
        <dbReference type="ChEBI" id="CHEBI:43474"/>
        <dbReference type="ChEBI" id="CHEBI:83421"/>
        <dbReference type="EC" id="3.1.3.16"/>
    </reaction>
</comment>